<organism evidence="1 2">
    <name type="scientific">Corallococcus sicarius</name>
    <dbReference type="NCBI Taxonomy" id="2316726"/>
    <lineage>
        <taxon>Bacteria</taxon>
        <taxon>Pseudomonadati</taxon>
        <taxon>Myxococcota</taxon>
        <taxon>Myxococcia</taxon>
        <taxon>Myxococcales</taxon>
        <taxon>Cystobacterineae</taxon>
        <taxon>Myxococcaceae</taxon>
        <taxon>Corallococcus</taxon>
    </lineage>
</organism>
<evidence type="ECO:0000313" key="1">
    <source>
        <dbReference type="EMBL" id="RKH47584.1"/>
    </source>
</evidence>
<reference evidence="2" key="1">
    <citation type="submission" date="2018-09" db="EMBL/GenBank/DDBJ databases">
        <authorList>
            <person name="Livingstone P.G."/>
            <person name="Whitworth D.E."/>
        </authorList>
    </citation>
    <scope>NUCLEOTIDE SEQUENCE [LARGE SCALE GENOMIC DNA]</scope>
    <source>
        <strain evidence="2">CA040B</strain>
    </source>
</reference>
<protein>
    <recommendedName>
        <fullName evidence="3">Outer membrane protein beta-barrel domain-containing protein</fullName>
    </recommendedName>
</protein>
<comment type="caution">
    <text evidence="1">The sequence shown here is derived from an EMBL/GenBank/DDBJ whole genome shotgun (WGS) entry which is preliminary data.</text>
</comment>
<proteinExistence type="predicted"/>
<dbReference type="Proteomes" id="UP000273405">
    <property type="component" value="Unassembled WGS sequence"/>
</dbReference>
<sequence>MAGTLVSTGCTTTLYKSSQVSAPLLREQGELKGTVGPNNVQVAWSPLEGVGLLANGFYESQDEGRREASGLLAEAGGGLYGRFLENGVWEAYGGLGYGQSTASDQLPAEGGAFRDVGFKARGLRAFVQPNLGYVTPYFELGGSLRLSAVKYTSLDVRGYTEQERVREFLVDDKVTDPVWLFAEPAVTAKVGYKWVKAFVQHTWTLKLGGDALPHEEDSTVVGLSVDVASWYHDFRWTSDTGG</sequence>
<dbReference type="EMBL" id="RAWG01000008">
    <property type="protein sequence ID" value="RKH47584.1"/>
    <property type="molecule type" value="Genomic_DNA"/>
</dbReference>
<dbReference type="AlphaFoldDB" id="A0A3A8P732"/>
<keyword evidence="2" id="KW-1185">Reference proteome</keyword>
<evidence type="ECO:0008006" key="3">
    <source>
        <dbReference type="Google" id="ProtNLM"/>
    </source>
</evidence>
<name>A0A3A8P732_9BACT</name>
<accession>A0A3A8P732</accession>
<gene>
    <name evidence="1" type="ORF">D7X12_02465</name>
</gene>
<evidence type="ECO:0000313" key="2">
    <source>
        <dbReference type="Proteomes" id="UP000273405"/>
    </source>
</evidence>